<dbReference type="AlphaFoldDB" id="A0AAX0AY43"/>
<gene>
    <name evidence="1" type="ORF">B0H41_000702</name>
</gene>
<organism evidence="1 2">
    <name type="scientific">Clostridium beijerinckii</name>
    <name type="common">Clostridium MP</name>
    <dbReference type="NCBI Taxonomy" id="1520"/>
    <lineage>
        <taxon>Bacteria</taxon>
        <taxon>Bacillati</taxon>
        <taxon>Bacillota</taxon>
        <taxon>Clostridia</taxon>
        <taxon>Eubacteriales</taxon>
        <taxon>Clostridiaceae</taxon>
        <taxon>Clostridium</taxon>
    </lineage>
</organism>
<protein>
    <submittedName>
        <fullName evidence="1">Uncharacterized protein</fullName>
    </submittedName>
</protein>
<accession>A0AAX0AY43</accession>
<dbReference type="EMBL" id="JABSWW010000001">
    <property type="protein sequence ID" value="NRT87023.1"/>
    <property type="molecule type" value="Genomic_DNA"/>
</dbReference>
<name>A0AAX0AY43_CLOBE</name>
<sequence>MNHCNNPFCKWFGLPQQKFDNVKIEHTMPSIDEG</sequence>
<proteinExistence type="predicted"/>
<evidence type="ECO:0000313" key="1">
    <source>
        <dbReference type="EMBL" id="NRT87023.1"/>
    </source>
</evidence>
<dbReference type="Proteomes" id="UP001193748">
    <property type="component" value="Unassembled WGS sequence"/>
</dbReference>
<reference evidence="1" key="1">
    <citation type="submission" date="2020-05" db="EMBL/GenBank/DDBJ databases">
        <authorList>
            <person name="Brown S."/>
            <person name="Huntemann M."/>
            <person name="Clum A."/>
            <person name="Spunde A."/>
            <person name="Palaniappan K."/>
            <person name="Ritter S."/>
            <person name="Mikhailova N."/>
            <person name="Chen I.-M."/>
            <person name="Stamatis D."/>
            <person name="Reddy T."/>
            <person name="O'Malley R."/>
            <person name="Daum C."/>
            <person name="Shapiro N."/>
            <person name="Ivanova N."/>
            <person name="Kyrpides N."/>
            <person name="Woyke T."/>
        </authorList>
    </citation>
    <scope>NUCLEOTIDE SEQUENCE</scope>
    <source>
        <strain evidence="1">DJ080</strain>
    </source>
</reference>
<comment type="caution">
    <text evidence="1">The sequence shown here is derived from an EMBL/GenBank/DDBJ whole genome shotgun (WGS) entry which is preliminary data.</text>
</comment>
<reference evidence="1" key="2">
    <citation type="journal article" date="2022" name="Nat. Biotechnol.">
        <title>Carbon-negative production of acetone and isopropanol by gas fermentation at industrial pilot scale.</title>
        <authorList>
            <person name="Liew F.E."/>
            <person name="Nogle R."/>
            <person name="Abdalla T."/>
            <person name="Rasor B.J."/>
            <person name="Canter C."/>
            <person name="Jensen R.O."/>
            <person name="Wang L."/>
            <person name="Strutz J."/>
            <person name="Chirania P."/>
            <person name="De Tissera S."/>
            <person name="Mueller A.P."/>
            <person name="Ruan Z."/>
            <person name="Gao A."/>
            <person name="Tran L."/>
            <person name="Engle N.L."/>
            <person name="Bromley J.C."/>
            <person name="Daniell J."/>
            <person name="Conrado R."/>
            <person name="Tschaplinski T.J."/>
            <person name="Giannone R.J."/>
            <person name="Hettich R.L."/>
            <person name="Karim A.S."/>
            <person name="Simpson S.D."/>
            <person name="Brown S.D."/>
            <person name="Leang C."/>
            <person name="Jewett M.C."/>
            <person name="Kopke M."/>
        </authorList>
    </citation>
    <scope>NUCLEOTIDE SEQUENCE</scope>
    <source>
        <strain evidence="1">DJ080</strain>
    </source>
</reference>
<evidence type="ECO:0000313" key="2">
    <source>
        <dbReference type="Proteomes" id="UP001193748"/>
    </source>
</evidence>